<name>A0A9W7D265_9STRA</name>
<dbReference type="Proteomes" id="UP001165121">
    <property type="component" value="Unassembled WGS sequence"/>
</dbReference>
<dbReference type="AlphaFoldDB" id="A0A9W7D265"/>
<accession>A0A9W7D265</accession>
<dbReference type="EMBL" id="BSXT01002691">
    <property type="protein sequence ID" value="GMF50415.1"/>
    <property type="molecule type" value="Genomic_DNA"/>
</dbReference>
<organism evidence="1 2">
    <name type="scientific">Phytophthora fragariaefolia</name>
    <dbReference type="NCBI Taxonomy" id="1490495"/>
    <lineage>
        <taxon>Eukaryota</taxon>
        <taxon>Sar</taxon>
        <taxon>Stramenopiles</taxon>
        <taxon>Oomycota</taxon>
        <taxon>Peronosporomycetes</taxon>
        <taxon>Peronosporales</taxon>
        <taxon>Peronosporaceae</taxon>
        <taxon>Phytophthora</taxon>
    </lineage>
</organism>
<keyword evidence="2" id="KW-1185">Reference proteome</keyword>
<comment type="caution">
    <text evidence="1">The sequence shown here is derived from an EMBL/GenBank/DDBJ whole genome shotgun (WGS) entry which is preliminary data.</text>
</comment>
<gene>
    <name evidence="1" type="ORF">Pfra01_002012400</name>
</gene>
<evidence type="ECO:0000313" key="1">
    <source>
        <dbReference type="EMBL" id="GMF50415.1"/>
    </source>
</evidence>
<evidence type="ECO:0000313" key="2">
    <source>
        <dbReference type="Proteomes" id="UP001165121"/>
    </source>
</evidence>
<protein>
    <submittedName>
        <fullName evidence="1">Unnamed protein product</fullName>
    </submittedName>
</protein>
<proteinExistence type="predicted"/>
<sequence length="172" mass="19324">MTDTGIRVKLDTTDATATAKPSMSDAGICVKPTIANVASRNLMKAFFKSNPNWASVGINPVKRDGRDDDKHVIRENGSIRSYKLTWFIIQNKNLLFANELERQTTPLLKNGKEYRGGYLWIDGKIRIDVFGVDSNKHHPAVQNDFDWIATLERFLPIVKEKGLSLVSKYGNG</sequence>
<reference evidence="1" key="1">
    <citation type="submission" date="2023-04" db="EMBL/GenBank/DDBJ databases">
        <title>Phytophthora fragariaefolia NBRC 109709.</title>
        <authorList>
            <person name="Ichikawa N."/>
            <person name="Sato H."/>
            <person name="Tonouchi N."/>
        </authorList>
    </citation>
    <scope>NUCLEOTIDE SEQUENCE</scope>
    <source>
        <strain evidence="1">NBRC 109709</strain>
    </source>
</reference>